<reference evidence="2" key="1">
    <citation type="submission" date="2020-02" db="EMBL/GenBank/DDBJ databases">
        <authorList>
            <person name="Meier V. D."/>
        </authorList>
    </citation>
    <scope>NUCLEOTIDE SEQUENCE</scope>
    <source>
        <strain evidence="2">AVDCRST_MAG37</strain>
    </source>
</reference>
<accession>A0A6J4QUG0</accession>
<organism evidence="2">
    <name type="scientific">uncultured Rubrobacteraceae bacterium</name>
    <dbReference type="NCBI Taxonomy" id="349277"/>
    <lineage>
        <taxon>Bacteria</taxon>
        <taxon>Bacillati</taxon>
        <taxon>Actinomycetota</taxon>
        <taxon>Rubrobacteria</taxon>
        <taxon>Rubrobacterales</taxon>
        <taxon>Rubrobacteraceae</taxon>
        <taxon>environmental samples</taxon>
    </lineage>
</organism>
<protein>
    <submittedName>
        <fullName evidence="2">Uncharacterized protein</fullName>
    </submittedName>
</protein>
<name>A0A6J4QUG0_9ACTN</name>
<evidence type="ECO:0000256" key="1">
    <source>
        <dbReference type="SAM" id="MobiDB-lite"/>
    </source>
</evidence>
<sequence length="78" mass="8633">MAGGNEQGERRELLERLSGAQSPLEAADARAEADRWMAEHPDDEEVRRAMEQLRPAEGEEDMGGEHQGDEDLEEGSPT</sequence>
<evidence type="ECO:0000313" key="2">
    <source>
        <dbReference type="EMBL" id="CAA9455292.1"/>
    </source>
</evidence>
<gene>
    <name evidence="2" type="ORF">AVDCRST_MAG37-2883</name>
</gene>
<dbReference type="EMBL" id="CADCVD010000148">
    <property type="protein sequence ID" value="CAA9455292.1"/>
    <property type="molecule type" value="Genomic_DNA"/>
</dbReference>
<feature type="region of interest" description="Disordered" evidence="1">
    <location>
        <begin position="1"/>
        <end position="78"/>
    </location>
</feature>
<dbReference type="AlphaFoldDB" id="A0A6J4QUG0"/>
<feature type="compositionally biased region" description="Basic and acidic residues" evidence="1">
    <location>
        <begin position="27"/>
        <end position="69"/>
    </location>
</feature>
<proteinExistence type="predicted"/>